<evidence type="ECO:0008006" key="3">
    <source>
        <dbReference type="Google" id="ProtNLM"/>
    </source>
</evidence>
<protein>
    <recommendedName>
        <fullName evidence="3">Retrovirus-related Pol polyprotein from transposon TNT 1-94</fullName>
    </recommendedName>
</protein>
<reference evidence="1 2" key="2">
    <citation type="journal article" date="2017" name="Genome Biol.">
        <title>New reference genome sequences of hot pepper reveal the massive evolution of plant disease-resistance genes by retroduplication.</title>
        <authorList>
            <person name="Kim S."/>
            <person name="Park J."/>
            <person name="Yeom S.I."/>
            <person name="Kim Y.M."/>
            <person name="Seo E."/>
            <person name="Kim K.T."/>
            <person name="Kim M.S."/>
            <person name="Lee J.M."/>
            <person name="Cheong K."/>
            <person name="Shin H.S."/>
            <person name="Kim S.B."/>
            <person name="Han K."/>
            <person name="Lee J."/>
            <person name="Park M."/>
            <person name="Lee H.A."/>
            <person name="Lee H.Y."/>
            <person name="Lee Y."/>
            <person name="Oh S."/>
            <person name="Lee J.H."/>
            <person name="Choi E."/>
            <person name="Choi E."/>
            <person name="Lee S.E."/>
            <person name="Jeon J."/>
            <person name="Kim H."/>
            <person name="Choi G."/>
            <person name="Song H."/>
            <person name="Lee J."/>
            <person name="Lee S.C."/>
            <person name="Kwon J.K."/>
            <person name="Lee H.Y."/>
            <person name="Koo N."/>
            <person name="Hong Y."/>
            <person name="Kim R.W."/>
            <person name="Kang W.H."/>
            <person name="Huh J.H."/>
            <person name="Kang B.C."/>
            <person name="Yang T.J."/>
            <person name="Lee Y.H."/>
            <person name="Bennetzen J.L."/>
            <person name="Choi D."/>
        </authorList>
    </citation>
    <scope>NUCLEOTIDE SEQUENCE [LARGE SCALE GENOMIC DNA]</scope>
    <source>
        <strain evidence="2">cv. CM334</strain>
    </source>
</reference>
<dbReference type="Gramene" id="PHT95696">
    <property type="protein sequence ID" value="PHT95696"/>
    <property type="gene ID" value="T459_03578"/>
</dbReference>
<evidence type="ECO:0000313" key="1">
    <source>
        <dbReference type="EMBL" id="PHT95696.1"/>
    </source>
</evidence>
<dbReference type="Proteomes" id="UP000222542">
    <property type="component" value="Unassembled WGS sequence"/>
</dbReference>
<organism evidence="1 2">
    <name type="scientific">Capsicum annuum</name>
    <name type="common">Capsicum pepper</name>
    <dbReference type="NCBI Taxonomy" id="4072"/>
    <lineage>
        <taxon>Eukaryota</taxon>
        <taxon>Viridiplantae</taxon>
        <taxon>Streptophyta</taxon>
        <taxon>Embryophyta</taxon>
        <taxon>Tracheophyta</taxon>
        <taxon>Spermatophyta</taxon>
        <taxon>Magnoliopsida</taxon>
        <taxon>eudicotyledons</taxon>
        <taxon>Gunneridae</taxon>
        <taxon>Pentapetalae</taxon>
        <taxon>asterids</taxon>
        <taxon>lamiids</taxon>
        <taxon>Solanales</taxon>
        <taxon>Solanaceae</taxon>
        <taxon>Solanoideae</taxon>
        <taxon>Capsiceae</taxon>
        <taxon>Capsicum</taxon>
    </lineage>
</organism>
<name>A0A2G3AN87_CAPAN</name>
<dbReference type="CDD" id="cd09272">
    <property type="entry name" value="RNase_HI_RT_Ty1"/>
    <property type="match status" value="1"/>
</dbReference>
<accession>A0A2G3AN87</accession>
<dbReference type="PANTHER" id="PTHR11439">
    <property type="entry name" value="GAG-POL-RELATED RETROTRANSPOSON"/>
    <property type="match status" value="1"/>
</dbReference>
<evidence type="ECO:0000313" key="2">
    <source>
        <dbReference type="Proteomes" id="UP000222542"/>
    </source>
</evidence>
<dbReference type="STRING" id="4072.A0A2G3AN87"/>
<dbReference type="AlphaFoldDB" id="A0A2G3AN87"/>
<gene>
    <name evidence="1" type="ORF">T459_03578</name>
</gene>
<reference evidence="1 2" key="1">
    <citation type="journal article" date="2014" name="Nat. Genet.">
        <title>Genome sequence of the hot pepper provides insights into the evolution of pungency in Capsicum species.</title>
        <authorList>
            <person name="Kim S."/>
            <person name="Park M."/>
            <person name="Yeom S.I."/>
            <person name="Kim Y.M."/>
            <person name="Lee J.M."/>
            <person name="Lee H.A."/>
            <person name="Seo E."/>
            <person name="Choi J."/>
            <person name="Cheong K."/>
            <person name="Kim K.T."/>
            <person name="Jung K."/>
            <person name="Lee G.W."/>
            <person name="Oh S.K."/>
            <person name="Bae C."/>
            <person name="Kim S.B."/>
            <person name="Lee H.Y."/>
            <person name="Kim S.Y."/>
            <person name="Kim M.S."/>
            <person name="Kang B.C."/>
            <person name="Jo Y.D."/>
            <person name="Yang H.B."/>
            <person name="Jeong H.J."/>
            <person name="Kang W.H."/>
            <person name="Kwon J.K."/>
            <person name="Shin C."/>
            <person name="Lim J.Y."/>
            <person name="Park J.H."/>
            <person name="Huh J.H."/>
            <person name="Kim J.S."/>
            <person name="Kim B.D."/>
            <person name="Cohen O."/>
            <person name="Paran I."/>
            <person name="Suh M.C."/>
            <person name="Lee S.B."/>
            <person name="Kim Y.K."/>
            <person name="Shin Y."/>
            <person name="Noh S.J."/>
            <person name="Park J."/>
            <person name="Seo Y.S."/>
            <person name="Kwon S.Y."/>
            <person name="Kim H.A."/>
            <person name="Park J.M."/>
            <person name="Kim H.J."/>
            <person name="Choi S.B."/>
            <person name="Bosland P.W."/>
            <person name="Reeves G."/>
            <person name="Jo S.H."/>
            <person name="Lee B.W."/>
            <person name="Cho H.T."/>
            <person name="Choi H.S."/>
            <person name="Lee M.S."/>
            <person name="Yu Y."/>
            <person name="Do Choi Y."/>
            <person name="Park B.S."/>
            <person name="van Deynze A."/>
            <person name="Ashrafi H."/>
            <person name="Hill T."/>
            <person name="Kim W.T."/>
            <person name="Pai H.S."/>
            <person name="Ahn H.K."/>
            <person name="Yeam I."/>
            <person name="Giovannoni J.J."/>
            <person name="Rose J.K."/>
            <person name="Sorensen I."/>
            <person name="Lee S.J."/>
            <person name="Kim R.W."/>
            <person name="Choi I.Y."/>
            <person name="Choi B.S."/>
            <person name="Lim J.S."/>
            <person name="Lee Y.H."/>
            <person name="Choi D."/>
        </authorList>
    </citation>
    <scope>NUCLEOTIDE SEQUENCE [LARGE SCALE GENOMIC DNA]</scope>
    <source>
        <strain evidence="2">cv. CM334</strain>
    </source>
</reference>
<comment type="caution">
    <text evidence="1">The sequence shown here is derived from an EMBL/GenBank/DDBJ whole genome shotgun (WGS) entry which is preliminary data.</text>
</comment>
<proteinExistence type="predicted"/>
<sequence length="150" mass="17658">MEAHFKLSTTLSPKTDDERDYMSRVPYYSSRPDLSYVVSAISRYKENLDKEHWKALQWSFRYFHGSADVCLHFGRNRDRVIGAIFLKKDQIFHERAKQIDVQYHFVREIIARGDIVVRKISTHNNPTDMMTKILPRAKFEDCLDLVGVSC</sequence>
<dbReference type="EMBL" id="AYRZ02000001">
    <property type="protein sequence ID" value="PHT95696.1"/>
    <property type="molecule type" value="Genomic_DNA"/>
</dbReference>
<dbReference type="PANTHER" id="PTHR11439:SF491">
    <property type="entry name" value="INTEGRASE CATALYTIC DOMAIN-CONTAINING PROTEIN"/>
    <property type="match status" value="1"/>
</dbReference>
<keyword evidence="2" id="KW-1185">Reference proteome</keyword>